<evidence type="ECO:0000313" key="4">
    <source>
        <dbReference type="EMBL" id="PGH27560.1"/>
    </source>
</evidence>
<dbReference type="PANTHER" id="PTHR11820">
    <property type="entry name" value="ACYLPYRUVASE"/>
    <property type="match status" value="1"/>
</dbReference>
<dbReference type="FunFam" id="3.90.850.10:FF:000002">
    <property type="entry name" value="2-hydroxyhepta-2,4-diene-1,7-dioate isomerase"/>
    <property type="match status" value="1"/>
</dbReference>
<comment type="similarity">
    <text evidence="1">Belongs to the FAH family.</text>
</comment>
<dbReference type="SUPFAM" id="SSF56529">
    <property type="entry name" value="FAH"/>
    <property type="match status" value="1"/>
</dbReference>
<dbReference type="Proteomes" id="UP000224634">
    <property type="component" value="Unassembled WGS sequence"/>
</dbReference>
<dbReference type="GO" id="GO:0046872">
    <property type="term" value="F:metal ion binding"/>
    <property type="evidence" value="ECO:0007669"/>
    <property type="project" value="UniProtKB-KW"/>
</dbReference>
<sequence>MDSSEGYLPLAVPLQSGMSSQQFQIGLVRFVPKSDSSKILIGEPVDPDVDVGLAVYQGKEVAVKTFSGTSIVNYGQRTEALEVIDRVLSPLTRDEVGTIRCIGLNYVNHANEVKMALPTVPPVFLKPATSLADPWPAPSILPKITQADNTGDYEAEMVIVIGRDAKNVSEADALQYVLGYTAANDISSRTSQFAQSQWCFSKGFDTSCPIGPVVVSPSLVPDPSKLHIRGLKNNQVLQDSSLDDLIFTVPQLISFLTQGTTLPAGTIILTGTPGGVGVARNPKEYLKAGDEFAVALLPHVGTLITKFENE</sequence>
<keyword evidence="5" id="KW-1185">Reference proteome</keyword>
<dbReference type="Gene3D" id="3.90.850.10">
    <property type="entry name" value="Fumarylacetoacetase-like, C-terminal domain"/>
    <property type="match status" value="1"/>
</dbReference>
<feature type="domain" description="Fumarylacetoacetase-like C-terminal" evidence="3">
    <location>
        <begin position="98"/>
        <end position="306"/>
    </location>
</feature>
<evidence type="ECO:0000256" key="2">
    <source>
        <dbReference type="ARBA" id="ARBA00022723"/>
    </source>
</evidence>
<dbReference type="InterPro" id="IPR036663">
    <property type="entry name" value="Fumarylacetoacetase_C_sf"/>
</dbReference>
<comment type="caution">
    <text evidence="4">The sequence shown here is derived from an EMBL/GenBank/DDBJ whole genome shotgun (WGS) entry which is preliminary data.</text>
</comment>
<keyword evidence="2" id="KW-0479">Metal-binding</keyword>
<evidence type="ECO:0000259" key="3">
    <source>
        <dbReference type="Pfam" id="PF01557"/>
    </source>
</evidence>
<evidence type="ECO:0000256" key="1">
    <source>
        <dbReference type="ARBA" id="ARBA00010211"/>
    </source>
</evidence>
<organism evidence="4 5">
    <name type="scientific">Polytolypa hystricis (strain UAMH7299)</name>
    <dbReference type="NCBI Taxonomy" id="1447883"/>
    <lineage>
        <taxon>Eukaryota</taxon>
        <taxon>Fungi</taxon>
        <taxon>Dikarya</taxon>
        <taxon>Ascomycota</taxon>
        <taxon>Pezizomycotina</taxon>
        <taxon>Eurotiomycetes</taxon>
        <taxon>Eurotiomycetidae</taxon>
        <taxon>Onygenales</taxon>
        <taxon>Onygenales incertae sedis</taxon>
        <taxon>Polytolypa</taxon>
    </lineage>
</organism>
<gene>
    <name evidence="4" type="ORF">AJ80_00802</name>
</gene>
<dbReference type="InterPro" id="IPR011234">
    <property type="entry name" value="Fumarylacetoacetase-like_C"/>
</dbReference>
<dbReference type="GO" id="GO:0050163">
    <property type="term" value="F:oxaloacetate tautomerase activity"/>
    <property type="evidence" value="ECO:0007669"/>
    <property type="project" value="UniProtKB-ARBA"/>
</dbReference>
<dbReference type="Pfam" id="PF01557">
    <property type="entry name" value="FAA_hydrolase"/>
    <property type="match status" value="1"/>
</dbReference>
<dbReference type="AlphaFoldDB" id="A0A2B7Z2C7"/>
<dbReference type="GO" id="GO:0018773">
    <property type="term" value="F:acetylpyruvate hydrolase activity"/>
    <property type="evidence" value="ECO:0007669"/>
    <property type="project" value="TreeGrafter"/>
</dbReference>
<name>A0A2B7Z2C7_POLH7</name>
<reference evidence="4 5" key="1">
    <citation type="submission" date="2017-10" db="EMBL/GenBank/DDBJ databases">
        <title>Comparative genomics in systemic dimorphic fungi from Ajellomycetaceae.</title>
        <authorList>
            <person name="Munoz J.F."/>
            <person name="Mcewen J.G."/>
            <person name="Clay O.K."/>
            <person name="Cuomo C.A."/>
        </authorList>
    </citation>
    <scope>NUCLEOTIDE SEQUENCE [LARGE SCALE GENOMIC DNA]</scope>
    <source>
        <strain evidence="4 5">UAMH7299</strain>
    </source>
</reference>
<accession>A0A2B7Z2C7</accession>
<dbReference type="OrthoDB" id="411064at2759"/>
<protein>
    <recommendedName>
        <fullName evidence="3">Fumarylacetoacetase-like C-terminal domain-containing protein</fullName>
    </recommendedName>
</protein>
<dbReference type="GO" id="GO:0006107">
    <property type="term" value="P:oxaloacetate metabolic process"/>
    <property type="evidence" value="ECO:0007669"/>
    <property type="project" value="UniProtKB-ARBA"/>
</dbReference>
<dbReference type="PANTHER" id="PTHR11820:SF7">
    <property type="entry name" value="ACYLPYRUVASE FAHD1, MITOCHONDRIAL"/>
    <property type="match status" value="1"/>
</dbReference>
<dbReference type="STRING" id="1447883.A0A2B7Z2C7"/>
<proteinExistence type="inferred from homology"/>
<evidence type="ECO:0000313" key="5">
    <source>
        <dbReference type="Proteomes" id="UP000224634"/>
    </source>
</evidence>
<dbReference type="EMBL" id="PDNA01000006">
    <property type="protein sequence ID" value="PGH27560.1"/>
    <property type="molecule type" value="Genomic_DNA"/>
</dbReference>